<evidence type="ECO:0000313" key="1">
    <source>
        <dbReference type="EMBL" id="KAK4150909.1"/>
    </source>
</evidence>
<organism evidence="1 2">
    <name type="scientific">Chaetomidium leptoderma</name>
    <dbReference type="NCBI Taxonomy" id="669021"/>
    <lineage>
        <taxon>Eukaryota</taxon>
        <taxon>Fungi</taxon>
        <taxon>Dikarya</taxon>
        <taxon>Ascomycota</taxon>
        <taxon>Pezizomycotina</taxon>
        <taxon>Sordariomycetes</taxon>
        <taxon>Sordariomycetidae</taxon>
        <taxon>Sordariales</taxon>
        <taxon>Chaetomiaceae</taxon>
        <taxon>Chaetomidium</taxon>
    </lineage>
</organism>
<sequence length="170" mass="18512">MSASVSIEPPDFVLPPGPTIIVVRVDRDAFQHLDPSMDPLADTDSPSRVLRKGKAALEQARVELSVKLFGADYPCIASKTSWPRPGVSVAANSALFHTKYVGFYFKQNVIAGQLPPAVFDLTSEGNPVDNCIRFNAVEVDEDHKDGVLENVRFVEDAIIAMEAEKAQATQ</sequence>
<dbReference type="Proteomes" id="UP001302745">
    <property type="component" value="Unassembled WGS sequence"/>
</dbReference>
<reference evidence="1" key="2">
    <citation type="submission" date="2023-05" db="EMBL/GenBank/DDBJ databases">
        <authorList>
            <consortium name="Lawrence Berkeley National Laboratory"/>
            <person name="Steindorff A."/>
            <person name="Hensen N."/>
            <person name="Bonometti L."/>
            <person name="Westerberg I."/>
            <person name="Brannstrom I.O."/>
            <person name="Guillou S."/>
            <person name="Cros-Aarteil S."/>
            <person name="Calhoun S."/>
            <person name="Haridas S."/>
            <person name="Kuo A."/>
            <person name="Mondo S."/>
            <person name="Pangilinan J."/>
            <person name="Riley R."/>
            <person name="Labutti K."/>
            <person name="Andreopoulos B."/>
            <person name="Lipzen A."/>
            <person name="Chen C."/>
            <person name="Yanf M."/>
            <person name="Daum C."/>
            <person name="Ng V."/>
            <person name="Clum A."/>
            <person name="Ohm R."/>
            <person name="Martin F."/>
            <person name="Silar P."/>
            <person name="Natvig D."/>
            <person name="Lalanne C."/>
            <person name="Gautier V."/>
            <person name="Ament-Velasquez S.L."/>
            <person name="Kruys A."/>
            <person name="Hutchinson M.I."/>
            <person name="Powell A.J."/>
            <person name="Barry K."/>
            <person name="Miller A.N."/>
            <person name="Grigoriev I.V."/>
            <person name="Debuchy R."/>
            <person name="Gladieux P."/>
            <person name="Thoren M.H."/>
            <person name="Johannesson H."/>
        </authorList>
    </citation>
    <scope>NUCLEOTIDE SEQUENCE</scope>
    <source>
        <strain evidence="1">CBS 538.74</strain>
    </source>
</reference>
<gene>
    <name evidence="1" type="ORF">C8A00DRAFT_36485</name>
</gene>
<keyword evidence="2" id="KW-1185">Reference proteome</keyword>
<name>A0AAN6ZUT9_9PEZI</name>
<dbReference type="AlphaFoldDB" id="A0AAN6ZUT9"/>
<proteinExistence type="predicted"/>
<protein>
    <submittedName>
        <fullName evidence="1">Uncharacterized protein</fullName>
    </submittedName>
</protein>
<accession>A0AAN6ZUT9</accession>
<dbReference type="EMBL" id="MU857044">
    <property type="protein sequence ID" value="KAK4150909.1"/>
    <property type="molecule type" value="Genomic_DNA"/>
</dbReference>
<comment type="caution">
    <text evidence="1">The sequence shown here is derived from an EMBL/GenBank/DDBJ whole genome shotgun (WGS) entry which is preliminary data.</text>
</comment>
<evidence type="ECO:0000313" key="2">
    <source>
        <dbReference type="Proteomes" id="UP001302745"/>
    </source>
</evidence>
<reference evidence="1" key="1">
    <citation type="journal article" date="2023" name="Mol. Phylogenet. Evol.">
        <title>Genome-scale phylogeny and comparative genomics of the fungal order Sordariales.</title>
        <authorList>
            <person name="Hensen N."/>
            <person name="Bonometti L."/>
            <person name="Westerberg I."/>
            <person name="Brannstrom I.O."/>
            <person name="Guillou S."/>
            <person name="Cros-Aarteil S."/>
            <person name="Calhoun S."/>
            <person name="Haridas S."/>
            <person name="Kuo A."/>
            <person name="Mondo S."/>
            <person name="Pangilinan J."/>
            <person name="Riley R."/>
            <person name="LaButti K."/>
            <person name="Andreopoulos B."/>
            <person name="Lipzen A."/>
            <person name="Chen C."/>
            <person name="Yan M."/>
            <person name="Daum C."/>
            <person name="Ng V."/>
            <person name="Clum A."/>
            <person name="Steindorff A."/>
            <person name="Ohm R.A."/>
            <person name="Martin F."/>
            <person name="Silar P."/>
            <person name="Natvig D.O."/>
            <person name="Lalanne C."/>
            <person name="Gautier V."/>
            <person name="Ament-Velasquez S.L."/>
            <person name="Kruys A."/>
            <person name="Hutchinson M.I."/>
            <person name="Powell A.J."/>
            <person name="Barry K."/>
            <person name="Miller A.N."/>
            <person name="Grigoriev I.V."/>
            <person name="Debuchy R."/>
            <person name="Gladieux P."/>
            <person name="Hiltunen Thoren M."/>
            <person name="Johannesson H."/>
        </authorList>
    </citation>
    <scope>NUCLEOTIDE SEQUENCE</scope>
    <source>
        <strain evidence="1">CBS 538.74</strain>
    </source>
</reference>